<proteinExistence type="predicted"/>
<accession>A0A7Y3RNN0</accession>
<keyword evidence="2" id="KW-1185">Reference proteome</keyword>
<dbReference type="AlphaFoldDB" id="A0A7Y3RNN0"/>
<dbReference type="Proteomes" id="UP000536835">
    <property type="component" value="Unassembled WGS sequence"/>
</dbReference>
<gene>
    <name evidence="1" type="ORF">HK107_13940</name>
</gene>
<name>A0A7Y3RNN0_9PROT</name>
<dbReference type="EMBL" id="JABFCX010000003">
    <property type="protein sequence ID" value="NNU17429.1"/>
    <property type="molecule type" value="Genomic_DNA"/>
</dbReference>
<evidence type="ECO:0000313" key="1">
    <source>
        <dbReference type="EMBL" id="NNU17429.1"/>
    </source>
</evidence>
<dbReference type="InterPro" id="IPR021383">
    <property type="entry name" value="DUF3015"/>
</dbReference>
<reference evidence="1 2" key="1">
    <citation type="submission" date="2020-05" db="EMBL/GenBank/DDBJ databases">
        <title>Parvularcula mediterraneae sp. nov., isolated from polypropylene straw from shallow seawater of the seashore of Laganas in Zakynthos island, Greece.</title>
        <authorList>
            <person name="Szabo I."/>
            <person name="Al-Omari J."/>
            <person name="Rado J."/>
            <person name="Szerdahelyi G.S."/>
        </authorList>
    </citation>
    <scope>NUCLEOTIDE SEQUENCE [LARGE SCALE GENOMIC DNA]</scope>
    <source>
        <strain evidence="1 2">ZS-1/3</strain>
    </source>
</reference>
<protein>
    <submittedName>
        <fullName evidence="1">DUF3015 family protein</fullName>
    </submittedName>
</protein>
<organism evidence="1 2">
    <name type="scientific">Parvularcula mediterranea</name>
    <dbReference type="NCBI Taxonomy" id="2732508"/>
    <lineage>
        <taxon>Bacteria</taxon>
        <taxon>Pseudomonadati</taxon>
        <taxon>Pseudomonadota</taxon>
        <taxon>Alphaproteobacteria</taxon>
        <taxon>Parvularculales</taxon>
        <taxon>Parvularculaceae</taxon>
        <taxon>Parvularcula</taxon>
    </lineage>
</organism>
<comment type="caution">
    <text evidence="1">The sequence shown here is derived from an EMBL/GenBank/DDBJ whole genome shotgun (WGS) entry which is preliminary data.</text>
</comment>
<sequence>MVATASAQAQTSTRAEPNPWLDCGIGAMIFPDANLEVAAAISNIIWDLGTTAVTSAASSPETCNGLDNVTGAAFIKRTYPTLETELAKGQGENLTALAAIFEAEDEAVFVATLRARMAEEVAKPEFAALSADEKAQKLYFAAEAISA</sequence>
<evidence type="ECO:0000313" key="2">
    <source>
        <dbReference type="Proteomes" id="UP000536835"/>
    </source>
</evidence>
<dbReference type="Pfam" id="PF11220">
    <property type="entry name" value="DUF3015"/>
    <property type="match status" value="1"/>
</dbReference>